<protein>
    <submittedName>
        <fullName evidence="1">Uncharacterized protein</fullName>
    </submittedName>
</protein>
<reference evidence="1" key="1">
    <citation type="submission" date="2019-06" db="EMBL/GenBank/DDBJ databases">
        <authorList>
            <person name="Gan P."/>
            <person name="Shirasu K."/>
        </authorList>
    </citation>
    <scope>NUCLEOTIDE SEQUENCE [LARGE SCALE GENOMIC DNA]</scope>
    <source>
        <strain evidence="1">CAD2</strain>
    </source>
</reference>
<gene>
    <name evidence="1" type="ORF">CGCSCA2_v005400</name>
</gene>
<accession>A0A9P5EWG3</accession>
<proteinExistence type="predicted"/>
<comment type="caution">
    <text evidence="1">The sequence shown here is derived from an EMBL/GenBank/DDBJ whole genome shotgun (WGS) entry which is preliminary data.</text>
</comment>
<dbReference type="Proteomes" id="UP000711996">
    <property type="component" value="Unassembled WGS sequence"/>
</dbReference>
<keyword evidence="2" id="KW-1185">Reference proteome</keyword>
<organism evidence="1 2">
    <name type="scientific">Colletotrichum siamense</name>
    <name type="common">Anthracnose fungus</name>
    <dbReference type="NCBI Taxonomy" id="690259"/>
    <lineage>
        <taxon>Eukaryota</taxon>
        <taxon>Fungi</taxon>
        <taxon>Dikarya</taxon>
        <taxon>Ascomycota</taxon>
        <taxon>Pezizomycotina</taxon>
        <taxon>Sordariomycetes</taxon>
        <taxon>Hypocreomycetidae</taxon>
        <taxon>Glomerellales</taxon>
        <taxon>Glomerellaceae</taxon>
        <taxon>Colletotrichum</taxon>
        <taxon>Colletotrichum gloeosporioides species complex</taxon>
    </lineage>
</organism>
<name>A0A9P5EWG3_COLSI</name>
<dbReference type="AlphaFoldDB" id="A0A9P5EWG3"/>
<evidence type="ECO:0000313" key="2">
    <source>
        <dbReference type="Proteomes" id="UP000711996"/>
    </source>
</evidence>
<dbReference type="OrthoDB" id="4757095at2759"/>
<dbReference type="EMBL" id="QPMT01000013">
    <property type="protein sequence ID" value="KAF4860567.1"/>
    <property type="molecule type" value="Genomic_DNA"/>
</dbReference>
<sequence>MPVSTQNQSAFMSRLPREIRDAIYLELWRSHGLRQHILYHGKGEYQHFCRWPCSIEFDVQDPLQKELEELRARINVPLGQCIQTHSWNFDIKTPYVRYLQSPWMNHWPCGEVAYEKHGIKPVSGLSTWGLSCWKRDCSGPGSNLCSSSYLPMLSLCKTISEECLQSIYKSTTFIFTDMPSVQKFFGYCKPHPLEKTLPEVGITPPAFFKYAQNVEISLGPDFPLQLLCANFDLPEIPHRHDVYDFHWLRLNRFENLQILNLWISSRCISFRTPSEYHDLLGIKGFNTEELRDRLLPFRLINSVTISTPLSSCIRPEEGFVEDVTLPGVRLYKRGSGDRFHPILEPFFSNHRSNYIINTTSEMEVRLGYDGTNWALMEEG</sequence>
<evidence type="ECO:0000313" key="1">
    <source>
        <dbReference type="EMBL" id="KAF4860567.1"/>
    </source>
</evidence>